<gene>
    <name evidence="3" type="ORF">N0B16_13995</name>
</gene>
<feature type="chain" id="PRO_5047175824" evidence="2">
    <location>
        <begin position="22"/>
        <end position="73"/>
    </location>
</feature>
<feature type="signal peptide" evidence="2">
    <location>
        <begin position="1"/>
        <end position="21"/>
    </location>
</feature>
<proteinExistence type="predicted"/>
<keyword evidence="1" id="KW-0472">Membrane</keyword>
<reference evidence="4" key="1">
    <citation type="submission" date="2023-07" db="EMBL/GenBank/DDBJ databases">
        <title>Chryseobacterium sp. GMJ5 Genome sequencing and assembly.</title>
        <authorList>
            <person name="Jung Y."/>
        </authorList>
    </citation>
    <scope>NUCLEOTIDE SEQUENCE [LARGE SCALE GENOMIC DNA]</scope>
    <source>
        <strain evidence="4">GMJ5</strain>
    </source>
</reference>
<sequence length="73" mass="7878">MEKFSKLILAVCVFAVSLLQAQLPPKPVDPNGGTGTTGTGAQSVPVDMYVYALGIIAVMLIIFYTNKYKSRKI</sequence>
<keyword evidence="1" id="KW-0812">Transmembrane</keyword>
<dbReference type="RefSeq" id="WP_262991564.1">
    <property type="nucleotide sequence ID" value="NZ_JAOTEN010000006.1"/>
</dbReference>
<evidence type="ECO:0000313" key="4">
    <source>
        <dbReference type="Proteomes" id="UP001208114"/>
    </source>
</evidence>
<evidence type="ECO:0000256" key="2">
    <source>
        <dbReference type="SAM" id="SignalP"/>
    </source>
</evidence>
<name>A0ABT2W483_9FLAO</name>
<keyword evidence="4" id="KW-1185">Reference proteome</keyword>
<feature type="transmembrane region" description="Helical" evidence="1">
    <location>
        <begin position="48"/>
        <end position="65"/>
    </location>
</feature>
<keyword evidence="1" id="KW-1133">Transmembrane helix</keyword>
<dbReference type="Proteomes" id="UP001208114">
    <property type="component" value="Unassembled WGS sequence"/>
</dbReference>
<accession>A0ABT2W483</accession>
<keyword evidence="2" id="KW-0732">Signal</keyword>
<evidence type="ECO:0000256" key="1">
    <source>
        <dbReference type="SAM" id="Phobius"/>
    </source>
</evidence>
<protein>
    <submittedName>
        <fullName evidence="3">Signal peptidase</fullName>
    </submittedName>
</protein>
<comment type="caution">
    <text evidence="3">The sequence shown here is derived from an EMBL/GenBank/DDBJ whole genome shotgun (WGS) entry which is preliminary data.</text>
</comment>
<dbReference type="EMBL" id="JAOTEN010000006">
    <property type="protein sequence ID" value="MCU7615545.1"/>
    <property type="molecule type" value="Genomic_DNA"/>
</dbReference>
<evidence type="ECO:0000313" key="3">
    <source>
        <dbReference type="EMBL" id="MCU7615545.1"/>
    </source>
</evidence>
<organism evidence="3 4">
    <name type="scientific">Chryseobacterium gilvum</name>
    <dbReference type="NCBI Taxonomy" id="2976534"/>
    <lineage>
        <taxon>Bacteria</taxon>
        <taxon>Pseudomonadati</taxon>
        <taxon>Bacteroidota</taxon>
        <taxon>Flavobacteriia</taxon>
        <taxon>Flavobacteriales</taxon>
        <taxon>Weeksellaceae</taxon>
        <taxon>Chryseobacterium group</taxon>
        <taxon>Chryseobacterium</taxon>
    </lineage>
</organism>